<accession>A0A8S5Q3X6</accession>
<dbReference type="EMBL" id="BK015567">
    <property type="protein sequence ID" value="DAE13529.1"/>
    <property type="molecule type" value="Genomic_DNA"/>
</dbReference>
<evidence type="ECO:0000313" key="1">
    <source>
        <dbReference type="EMBL" id="DAE13529.1"/>
    </source>
</evidence>
<reference evidence="1" key="1">
    <citation type="journal article" date="2021" name="Proc. Natl. Acad. Sci. U.S.A.">
        <title>A Catalog of Tens of Thousands of Viruses from Human Metagenomes Reveals Hidden Associations with Chronic Diseases.</title>
        <authorList>
            <person name="Tisza M.J."/>
            <person name="Buck C.B."/>
        </authorList>
    </citation>
    <scope>NUCLEOTIDE SEQUENCE</scope>
    <source>
        <strain evidence="1">CtVif31</strain>
    </source>
</reference>
<protein>
    <submittedName>
        <fullName evidence="1">Uncharacterized protein</fullName>
    </submittedName>
</protein>
<sequence length="44" mass="4945">MWVETYATTIASTYFATIRNGKNGFEPLRPSLRPGRSQLLALSE</sequence>
<organism evidence="1">
    <name type="scientific">Siphoviridae sp. ctVif31</name>
    <dbReference type="NCBI Taxonomy" id="2825532"/>
    <lineage>
        <taxon>Viruses</taxon>
        <taxon>Duplodnaviria</taxon>
        <taxon>Heunggongvirae</taxon>
        <taxon>Uroviricota</taxon>
        <taxon>Caudoviricetes</taxon>
    </lineage>
</organism>
<proteinExistence type="predicted"/>
<name>A0A8S5Q3X6_9CAUD</name>